<keyword evidence="1" id="KW-0507">mRNA processing</keyword>
<proteinExistence type="predicted"/>
<dbReference type="AlphaFoldDB" id="A0A0L6ULE2"/>
<dbReference type="GO" id="GO:0008270">
    <property type="term" value="F:zinc ion binding"/>
    <property type="evidence" value="ECO:0007669"/>
    <property type="project" value="InterPro"/>
</dbReference>
<dbReference type="VEuPathDB" id="FungiDB:VP01_550g4"/>
<name>A0A0L6ULE2_9BASI</name>
<dbReference type="SUPFAM" id="SSF57756">
    <property type="entry name" value="Retrovirus zinc finger-like domains"/>
    <property type="match status" value="1"/>
</dbReference>
<evidence type="ECO:0000313" key="4">
    <source>
        <dbReference type="Proteomes" id="UP000037035"/>
    </source>
</evidence>
<evidence type="ECO:0008006" key="5">
    <source>
        <dbReference type="Google" id="ProtNLM"/>
    </source>
</evidence>
<comment type="caution">
    <text evidence="3">The sequence shown here is derived from an EMBL/GenBank/DDBJ whole genome shotgun (WGS) entry which is preliminary data.</text>
</comment>
<dbReference type="OrthoDB" id="10556381at2759"/>
<evidence type="ECO:0000313" key="3">
    <source>
        <dbReference type="EMBL" id="KNZ48655.1"/>
    </source>
</evidence>
<dbReference type="EMBL" id="LAVV01010731">
    <property type="protein sequence ID" value="KNZ48655.1"/>
    <property type="molecule type" value="Genomic_DNA"/>
</dbReference>
<protein>
    <recommendedName>
        <fullName evidence="5">CCHC-type domain-containing protein</fullName>
    </recommendedName>
</protein>
<reference evidence="3 4" key="1">
    <citation type="submission" date="2015-08" db="EMBL/GenBank/DDBJ databases">
        <title>Next Generation Sequencing and Analysis of the Genome of Puccinia sorghi L Schw, the Causal Agent of Maize Common Rust.</title>
        <authorList>
            <person name="Rochi L."/>
            <person name="Burguener G."/>
            <person name="Darino M."/>
            <person name="Turjanski A."/>
            <person name="Kreff E."/>
            <person name="Dieguez M.J."/>
            <person name="Sacco F."/>
        </authorList>
    </citation>
    <scope>NUCLEOTIDE SEQUENCE [LARGE SCALE GENOMIC DNA]</scope>
    <source>
        <strain evidence="3 4">RO10H11247</strain>
    </source>
</reference>
<dbReference type="GO" id="GO:0003676">
    <property type="term" value="F:nucleic acid binding"/>
    <property type="evidence" value="ECO:0007669"/>
    <property type="project" value="InterPro"/>
</dbReference>
<sequence length="88" mass="9701">MSTNNTNPPETNPDDTTDISPRAKFLSKPTKYKDSESFQCVPSAEDFFAEVGNIKRGNQPPPPHLLARNNSCTYCSGTGHWCLNCPVL</sequence>
<dbReference type="Proteomes" id="UP000037035">
    <property type="component" value="Unassembled WGS sequence"/>
</dbReference>
<gene>
    <name evidence="3" type="ORF">VP01_550g4</name>
</gene>
<dbReference type="GO" id="GO:0006397">
    <property type="term" value="P:mRNA processing"/>
    <property type="evidence" value="ECO:0007669"/>
    <property type="project" value="UniProtKB-KW"/>
</dbReference>
<accession>A0A0L6ULE2</accession>
<dbReference type="InterPro" id="IPR036875">
    <property type="entry name" value="Znf_CCHC_sf"/>
</dbReference>
<organism evidence="3 4">
    <name type="scientific">Puccinia sorghi</name>
    <dbReference type="NCBI Taxonomy" id="27349"/>
    <lineage>
        <taxon>Eukaryota</taxon>
        <taxon>Fungi</taxon>
        <taxon>Dikarya</taxon>
        <taxon>Basidiomycota</taxon>
        <taxon>Pucciniomycotina</taxon>
        <taxon>Pucciniomycetes</taxon>
        <taxon>Pucciniales</taxon>
        <taxon>Pucciniaceae</taxon>
        <taxon>Puccinia</taxon>
    </lineage>
</organism>
<evidence type="ECO:0000256" key="1">
    <source>
        <dbReference type="ARBA" id="ARBA00022664"/>
    </source>
</evidence>
<keyword evidence="4" id="KW-1185">Reference proteome</keyword>
<evidence type="ECO:0000256" key="2">
    <source>
        <dbReference type="SAM" id="MobiDB-lite"/>
    </source>
</evidence>
<feature type="region of interest" description="Disordered" evidence="2">
    <location>
        <begin position="1"/>
        <end position="30"/>
    </location>
</feature>